<dbReference type="InterPro" id="IPR006913">
    <property type="entry name" value="CENP-V/GFA"/>
</dbReference>
<organism evidence="7 8">
    <name type="scientific">Purpureocillium lilacinum</name>
    <name type="common">Paecilomyces lilacinus</name>
    <dbReference type="NCBI Taxonomy" id="33203"/>
    <lineage>
        <taxon>Eukaryota</taxon>
        <taxon>Fungi</taxon>
        <taxon>Dikarya</taxon>
        <taxon>Ascomycota</taxon>
        <taxon>Pezizomycotina</taxon>
        <taxon>Sordariomycetes</taxon>
        <taxon>Hypocreomycetidae</taxon>
        <taxon>Hypocreales</taxon>
        <taxon>Ophiocordycipitaceae</taxon>
        <taxon>Purpureocillium</taxon>
    </lineage>
</organism>
<dbReference type="Proteomes" id="UP000245956">
    <property type="component" value="Unassembled WGS sequence"/>
</dbReference>
<gene>
    <name evidence="7" type="ORF">PCL_11329</name>
</gene>
<feature type="region of interest" description="Disordered" evidence="5">
    <location>
        <begin position="1"/>
        <end position="26"/>
    </location>
</feature>
<dbReference type="EMBL" id="LCWV01000076">
    <property type="protein sequence ID" value="PWI64255.1"/>
    <property type="molecule type" value="Genomic_DNA"/>
</dbReference>
<accession>A0A2U3DPU9</accession>
<proteinExistence type="inferred from homology"/>
<comment type="similarity">
    <text evidence="1">Belongs to the Gfa family.</text>
</comment>
<evidence type="ECO:0000256" key="2">
    <source>
        <dbReference type="ARBA" id="ARBA00022723"/>
    </source>
</evidence>
<dbReference type="PANTHER" id="PTHR33337">
    <property type="entry name" value="GFA DOMAIN-CONTAINING PROTEIN"/>
    <property type="match status" value="1"/>
</dbReference>
<keyword evidence="2" id="KW-0479">Metal-binding</keyword>
<dbReference type="InterPro" id="IPR011057">
    <property type="entry name" value="Mss4-like_sf"/>
</dbReference>
<name>A0A2U3DPU9_PURLI</name>
<keyword evidence="3" id="KW-0862">Zinc</keyword>
<dbReference type="PROSITE" id="PS51891">
    <property type="entry name" value="CENP_V_GFA"/>
    <property type="match status" value="1"/>
</dbReference>
<dbReference type="SUPFAM" id="SSF51316">
    <property type="entry name" value="Mss4-like"/>
    <property type="match status" value="1"/>
</dbReference>
<dbReference type="GO" id="GO:0046872">
    <property type="term" value="F:metal ion binding"/>
    <property type="evidence" value="ECO:0007669"/>
    <property type="project" value="UniProtKB-KW"/>
</dbReference>
<feature type="domain" description="CENP-V/GFA" evidence="6">
    <location>
        <begin position="29"/>
        <end position="183"/>
    </location>
</feature>
<evidence type="ECO:0000256" key="5">
    <source>
        <dbReference type="SAM" id="MobiDB-lite"/>
    </source>
</evidence>
<protein>
    <recommendedName>
        <fullName evidence="6">CENP-V/GFA domain-containing protein</fullName>
    </recommendedName>
</protein>
<dbReference type="Pfam" id="PF04828">
    <property type="entry name" value="GFA"/>
    <property type="match status" value="1"/>
</dbReference>
<reference evidence="7 8" key="1">
    <citation type="journal article" date="2016" name="Front. Microbiol.">
        <title>Genome and transcriptome sequences reveal the specific parasitism of the nematophagous Purpureocillium lilacinum 36-1.</title>
        <authorList>
            <person name="Xie J."/>
            <person name="Li S."/>
            <person name="Mo C."/>
            <person name="Xiao X."/>
            <person name="Peng D."/>
            <person name="Wang G."/>
            <person name="Xiao Y."/>
        </authorList>
    </citation>
    <scope>NUCLEOTIDE SEQUENCE [LARGE SCALE GENOMIC DNA]</scope>
    <source>
        <strain evidence="7 8">36-1</strain>
    </source>
</reference>
<comment type="caution">
    <text evidence="7">The sequence shown here is derived from an EMBL/GenBank/DDBJ whole genome shotgun (WGS) entry which is preliminary data.</text>
</comment>
<evidence type="ECO:0000313" key="8">
    <source>
        <dbReference type="Proteomes" id="UP000245956"/>
    </source>
</evidence>
<evidence type="ECO:0000259" key="6">
    <source>
        <dbReference type="PROSITE" id="PS51891"/>
    </source>
</evidence>
<dbReference type="Gene3D" id="3.90.1590.10">
    <property type="entry name" value="glutathione-dependent formaldehyde- activating enzyme (gfa)"/>
    <property type="match status" value="1"/>
</dbReference>
<evidence type="ECO:0000313" key="7">
    <source>
        <dbReference type="EMBL" id="PWI64255.1"/>
    </source>
</evidence>
<dbReference type="GO" id="GO:0016846">
    <property type="term" value="F:carbon-sulfur lyase activity"/>
    <property type="evidence" value="ECO:0007669"/>
    <property type="project" value="InterPro"/>
</dbReference>
<evidence type="ECO:0000256" key="1">
    <source>
        <dbReference type="ARBA" id="ARBA00005495"/>
    </source>
</evidence>
<keyword evidence="4" id="KW-0456">Lyase</keyword>
<sequence>MPRRAFYSRRPYTPRAHDHGDPSAATTGMRGRCQCGDVTFTTPTPSPLAIYVCHCTECRHQSSSAFGITALFPFFDIPGAEAGNAGCPSSAPSSGIGVYTRHTALGRYVECLFCCNCGSRLLHRVRDQIPGHKDYIHREGFVPTVSVKAGCLDALTKEALDEATHIWCESTVVPIPAGVRQWPRRPEGGTLVRR</sequence>
<dbReference type="PANTHER" id="PTHR33337:SF3">
    <property type="entry name" value="CENP-V_GFA DOMAIN-CONTAINING PROTEIN"/>
    <property type="match status" value="1"/>
</dbReference>
<evidence type="ECO:0000256" key="4">
    <source>
        <dbReference type="ARBA" id="ARBA00023239"/>
    </source>
</evidence>
<evidence type="ECO:0000256" key="3">
    <source>
        <dbReference type="ARBA" id="ARBA00022833"/>
    </source>
</evidence>
<dbReference type="AlphaFoldDB" id="A0A2U3DPU9"/>